<evidence type="ECO:0000256" key="1">
    <source>
        <dbReference type="ARBA" id="ARBA00023604"/>
    </source>
</evidence>
<dbReference type="NCBIfam" id="NF041278">
    <property type="entry name" value="CmcJ_NvfI_EfuI"/>
    <property type="match status" value="1"/>
</dbReference>
<accession>A0A8H6UY15</accession>
<dbReference type="EMBL" id="JACBAF010001932">
    <property type="protein sequence ID" value="KAF7171418.1"/>
    <property type="molecule type" value="Genomic_DNA"/>
</dbReference>
<evidence type="ECO:0008006" key="5">
    <source>
        <dbReference type="Google" id="ProtNLM"/>
    </source>
</evidence>
<evidence type="ECO:0000313" key="4">
    <source>
        <dbReference type="Proteomes" id="UP000662466"/>
    </source>
</evidence>
<name>A0A8H6UY15_9EURO</name>
<organism evidence="3 4">
    <name type="scientific">Aspergillus hiratsukae</name>
    <dbReference type="NCBI Taxonomy" id="1194566"/>
    <lineage>
        <taxon>Eukaryota</taxon>
        <taxon>Fungi</taxon>
        <taxon>Dikarya</taxon>
        <taxon>Ascomycota</taxon>
        <taxon>Pezizomycotina</taxon>
        <taxon>Eurotiomycetes</taxon>
        <taxon>Eurotiomycetidae</taxon>
        <taxon>Eurotiales</taxon>
        <taxon>Aspergillaceae</taxon>
        <taxon>Aspergillus</taxon>
        <taxon>Aspergillus subgen. Fumigati</taxon>
    </lineage>
</organism>
<gene>
    <name evidence="3" type="ORF">CNMCM6106_005795</name>
</gene>
<sequence length="349" mass="39603">MDQVQKYLKDISMASAAVQVPTTHEPQAQRKPVLPTANAPHHVQTTLNFLKENEDGSPPAPAYVGKPETYYRPSVTLPVTVHDVSGHELEYTLDNHGFQFYHHESKEKDFLDDEKIKREYYPETEQLLKDATGASKVFIFDHTIRRQPQAASKDRVTYHLPAEAPDLLKGRYQIINVWRPIRTILKDPLAVADAHSVPDADLVPTKLIYANRVGETYSVRANPGFRWYFRSAQPPELVTLIKCFDSKTDGRARRVPHSAFVDPATEGEAPRESIEVRALVFHPEDRLHHPQCKSPTWDRVGSQAVSHLPESWLRAIALLPAWLVIKEIGVSGDKKVERETWGIESDSQE</sequence>
<dbReference type="AlphaFoldDB" id="A0A8H6UY15"/>
<reference evidence="3" key="1">
    <citation type="submission" date="2020-06" db="EMBL/GenBank/DDBJ databases">
        <title>Draft genome sequences of strains closely related to Aspergillus parafelis and Aspergillus hiratsukae.</title>
        <authorList>
            <person name="Dos Santos R.A.C."/>
            <person name="Rivero-Menendez O."/>
            <person name="Steenwyk J.L."/>
            <person name="Mead M.E."/>
            <person name="Goldman G.H."/>
            <person name="Alastruey-Izquierdo A."/>
            <person name="Rokas A."/>
        </authorList>
    </citation>
    <scope>NUCLEOTIDE SEQUENCE</scope>
    <source>
        <strain evidence="3">CNM-CM6106</strain>
    </source>
</reference>
<protein>
    <recommendedName>
        <fullName evidence="5">7alpha-cephem-methoxylase P8 chain</fullName>
    </recommendedName>
</protein>
<dbReference type="PANTHER" id="PTHR34598:SF3">
    <property type="entry name" value="OXIDOREDUCTASE AN1597"/>
    <property type="match status" value="1"/>
</dbReference>
<dbReference type="Proteomes" id="UP000662466">
    <property type="component" value="Unassembled WGS sequence"/>
</dbReference>
<evidence type="ECO:0000256" key="2">
    <source>
        <dbReference type="SAM" id="MobiDB-lite"/>
    </source>
</evidence>
<feature type="region of interest" description="Disordered" evidence="2">
    <location>
        <begin position="18"/>
        <end position="37"/>
    </location>
</feature>
<dbReference type="GO" id="GO:0016491">
    <property type="term" value="F:oxidoreductase activity"/>
    <property type="evidence" value="ECO:0007669"/>
    <property type="project" value="InterPro"/>
</dbReference>
<proteinExistence type="inferred from homology"/>
<comment type="similarity">
    <text evidence="1">Belongs to the asaB hydroxylase/desaturase family.</text>
</comment>
<comment type="caution">
    <text evidence="3">The sequence shown here is derived from an EMBL/GenBank/DDBJ whole genome shotgun (WGS) entry which is preliminary data.</text>
</comment>
<dbReference type="PANTHER" id="PTHR34598">
    <property type="entry name" value="BLL6449 PROTEIN"/>
    <property type="match status" value="1"/>
</dbReference>
<evidence type="ECO:0000313" key="3">
    <source>
        <dbReference type="EMBL" id="KAF7171418.1"/>
    </source>
</evidence>
<dbReference type="InterPro" id="IPR044053">
    <property type="entry name" value="AsaB-like"/>
</dbReference>